<sequence>MSDWMEIDPQALRPLADQHDRVAADTLEWARPPREWLDNFLPTYGKIAYPVYTALERYYDARERAGKRLAGQHQQTAAALRAAADAYEQTDADIARQVQQAGDPDSAGTAPSPVATAPGATTPGTVPAATTPLTTAGAGESGSVSSPVNNGLGNAAVPTGGAAAPDAAQPGASSTPAAAAAASPTGPVAAVAPTDPASTAGSAAGTPPAGPPAGSAPPAGPMMPPPMVPPVVSGAPAGGGTTSGGDGTPPMTPMAPFANALNNARDKAAEPNFVVGDAPDDDLILARTLLGGILSAVGSAAVGLQWAVSVLRGPGGAMVLVTSNEGRGWLPAGVYLPEGTTVPWTVEGTDAAWEGITDPARVLAEFAMMAGPRSGVRLTALVSSTDIDPAIQARFGDVSMQSAVPPTDDVDLSVPTDDTVDRLALAGWPNLQDKVAAVADDKLRDRAFGLAADANTRIGHTTAATPEAAVVRRLRDNILTELQQGRQIPRDWWDELRDADDLLAATMLSRRVDVRRVDLGDLRLDDHAETLRALVFERRCDELLMLLAEDVTRQDLRDAVYAHVQIMGHPLYSAAPETVVAPEIDTAAREEVLVSEADLVAPDADSARTVVTAGVPLETAGVAAPPTGAAVPPTVIAPETGRGGGAARNG</sequence>
<dbReference type="Pfam" id="PF10824">
    <property type="entry name" value="T7SS_ESX_EspC"/>
    <property type="match status" value="1"/>
</dbReference>
<dbReference type="AlphaFoldDB" id="A0A849BS74"/>
<feature type="region of interest" description="Disordered" evidence="1">
    <location>
        <begin position="97"/>
        <end position="257"/>
    </location>
</feature>
<evidence type="ECO:0000313" key="2">
    <source>
        <dbReference type="EMBL" id="NNH69482.1"/>
    </source>
</evidence>
<evidence type="ECO:0000313" key="3">
    <source>
        <dbReference type="Proteomes" id="UP000586827"/>
    </source>
</evidence>
<protein>
    <submittedName>
        <fullName evidence="2">Uncharacterized protein</fullName>
    </submittedName>
</protein>
<feature type="compositionally biased region" description="Gly residues" evidence="1">
    <location>
        <begin position="641"/>
        <end position="650"/>
    </location>
</feature>
<dbReference type="Proteomes" id="UP000586827">
    <property type="component" value="Unassembled WGS sequence"/>
</dbReference>
<keyword evidence="3" id="KW-1185">Reference proteome</keyword>
<dbReference type="InterPro" id="IPR022536">
    <property type="entry name" value="EspC"/>
</dbReference>
<organism evidence="2 3">
    <name type="scientific">Nocardia uniformis</name>
    <dbReference type="NCBI Taxonomy" id="53432"/>
    <lineage>
        <taxon>Bacteria</taxon>
        <taxon>Bacillati</taxon>
        <taxon>Actinomycetota</taxon>
        <taxon>Actinomycetes</taxon>
        <taxon>Mycobacteriales</taxon>
        <taxon>Nocardiaceae</taxon>
        <taxon>Nocardia</taxon>
    </lineage>
</organism>
<feature type="compositionally biased region" description="Polar residues" evidence="1">
    <location>
        <begin position="142"/>
        <end position="152"/>
    </location>
</feature>
<dbReference type="RefSeq" id="WP_084521906.1">
    <property type="nucleotide sequence ID" value="NZ_JABELX010000003.1"/>
</dbReference>
<feature type="compositionally biased region" description="Gly residues" evidence="1">
    <location>
        <begin position="236"/>
        <end position="247"/>
    </location>
</feature>
<feature type="compositionally biased region" description="Low complexity" evidence="1">
    <location>
        <begin position="106"/>
        <end position="138"/>
    </location>
</feature>
<evidence type="ECO:0000256" key="1">
    <source>
        <dbReference type="SAM" id="MobiDB-lite"/>
    </source>
</evidence>
<reference evidence="2 3" key="1">
    <citation type="submission" date="2020-05" db="EMBL/GenBank/DDBJ databases">
        <title>MicrobeNet Type strains.</title>
        <authorList>
            <person name="Nicholson A.C."/>
        </authorList>
    </citation>
    <scope>NUCLEOTIDE SEQUENCE [LARGE SCALE GENOMIC DNA]</scope>
    <source>
        <strain evidence="2 3">JCM 3224</strain>
    </source>
</reference>
<name>A0A849BS74_9NOCA</name>
<feature type="region of interest" description="Disordered" evidence="1">
    <location>
        <begin position="631"/>
        <end position="650"/>
    </location>
</feature>
<accession>A0A849BS74</accession>
<feature type="compositionally biased region" description="Pro residues" evidence="1">
    <location>
        <begin position="208"/>
        <end position="229"/>
    </location>
</feature>
<dbReference type="EMBL" id="JABELX010000003">
    <property type="protein sequence ID" value="NNH69482.1"/>
    <property type="molecule type" value="Genomic_DNA"/>
</dbReference>
<comment type="caution">
    <text evidence="2">The sequence shown here is derived from an EMBL/GenBank/DDBJ whole genome shotgun (WGS) entry which is preliminary data.</text>
</comment>
<proteinExistence type="predicted"/>
<gene>
    <name evidence="2" type="ORF">HLB23_06295</name>
</gene>
<feature type="compositionally biased region" description="Low complexity" evidence="1">
    <location>
        <begin position="155"/>
        <end position="207"/>
    </location>
</feature>
<dbReference type="GO" id="GO:0009306">
    <property type="term" value="P:protein secretion"/>
    <property type="evidence" value="ECO:0007669"/>
    <property type="project" value="InterPro"/>
</dbReference>